<evidence type="ECO:0000256" key="4">
    <source>
        <dbReference type="ARBA" id="ARBA00022692"/>
    </source>
</evidence>
<evidence type="ECO:0000256" key="8">
    <source>
        <dbReference type="ARBA" id="ARBA00023136"/>
    </source>
</evidence>
<evidence type="ECO:0000256" key="3">
    <source>
        <dbReference type="ARBA" id="ARBA00016612"/>
    </source>
</evidence>
<name>Q19TX4_9CRUS</name>
<keyword evidence="7" id="KW-0520">NAD</keyword>
<comment type="subcellular location">
    <subcellularLocation>
        <location evidence="1">Membrane</location>
        <topology evidence="1">Multi-pass membrane protein</topology>
    </subcellularLocation>
</comment>
<keyword evidence="8 11" id="KW-0472">Membrane</keyword>
<comment type="catalytic activity">
    <reaction evidence="10">
        <text>a ubiquinone + NADH + 5 H(+)(in) = a ubiquinol + NAD(+) + 4 H(+)(out)</text>
        <dbReference type="Rhea" id="RHEA:29091"/>
        <dbReference type="Rhea" id="RHEA-COMP:9565"/>
        <dbReference type="Rhea" id="RHEA-COMP:9566"/>
        <dbReference type="ChEBI" id="CHEBI:15378"/>
        <dbReference type="ChEBI" id="CHEBI:16389"/>
        <dbReference type="ChEBI" id="CHEBI:17976"/>
        <dbReference type="ChEBI" id="CHEBI:57540"/>
        <dbReference type="ChEBI" id="CHEBI:57945"/>
        <dbReference type="EC" id="7.1.1.2"/>
    </reaction>
</comment>
<evidence type="ECO:0000256" key="6">
    <source>
        <dbReference type="ARBA" id="ARBA00022989"/>
    </source>
</evidence>
<dbReference type="AlphaFoldDB" id="Q19TX4"/>
<evidence type="ECO:0000256" key="5">
    <source>
        <dbReference type="ARBA" id="ARBA00022967"/>
    </source>
</evidence>
<accession>Q19TX4</accession>
<dbReference type="Pfam" id="PF00420">
    <property type="entry name" value="Oxidored_q2"/>
    <property type="match status" value="1"/>
</dbReference>
<proteinExistence type="inferred from homology"/>
<dbReference type="Gene3D" id="1.10.287.3510">
    <property type="match status" value="1"/>
</dbReference>
<feature type="transmembrane region" description="Helical" evidence="11">
    <location>
        <begin position="6"/>
        <end position="23"/>
    </location>
</feature>
<sequence>MLSMLQTTSFLFIFMFLMGISKFMSNWNHILSTLISLEFMALSLFFMFAMGGTYNELYISLFYLAIAVCEGALGLSMLVLFTRDKGDDMLSTKNLPVW</sequence>
<keyword evidence="5" id="KW-1278">Translocase</keyword>
<geneLocation type="mitochondrion" evidence="12"/>
<evidence type="ECO:0000313" key="12">
    <source>
        <dbReference type="EMBL" id="ABD85305.1"/>
    </source>
</evidence>
<keyword evidence="12" id="KW-0496">Mitochondrion</keyword>
<protein>
    <recommendedName>
        <fullName evidence="3">NADH-ubiquinone oxidoreductase chain 4L</fullName>
    </recommendedName>
    <alternativeName>
        <fullName evidence="9">NADH dehydrogenase subunit 4L</fullName>
    </alternativeName>
</protein>
<keyword evidence="4 11" id="KW-0812">Transmembrane</keyword>
<reference evidence="12" key="1">
    <citation type="journal article" date="2006" name="Mol. Phylogenet. Evol.">
        <title>Major rearrangements characterize the mitochondrial genome of the isopod Idotea baltica (Crustacea: Peracarida).</title>
        <authorList>
            <person name="Podsiadlowski L."/>
            <person name="Bartolomaeus T."/>
        </authorList>
    </citation>
    <scope>NUCLEOTIDE SEQUENCE</scope>
</reference>
<feature type="transmembrane region" description="Helical" evidence="11">
    <location>
        <begin position="30"/>
        <end position="51"/>
    </location>
</feature>
<dbReference type="GO" id="GO:0008137">
    <property type="term" value="F:NADH dehydrogenase (ubiquinone) activity"/>
    <property type="evidence" value="ECO:0007669"/>
    <property type="project" value="UniProtKB-EC"/>
</dbReference>
<feature type="transmembrane region" description="Helical" evidence="11">
    <location>
        <begin position="57"/>
        <end position="81"/>
    </location>
</feature>
<dbReference type="InterPro" id="IPR039428">
    <property type="entry name" value="NUOK/Mnh_C1-like"/>
</dbReference>
<keyword evidence="6 11" id="KW-1133">Transmembrane helix</keyword>
<evidence type="ECO:0000256" key="1">
    <source>
        <dbReference type="ARBA" id="ARBA00004141"/>
    </source>
</evidence>
<evidence type="ECO:0000256" key="2">
    <source>
        <dbReference type="ARBA" id="ARBA00010519"/>
    </source>
</evidence>
<evidence type="ECO:0000256" key="10">
    <source>
        <dbReference type="ARBA" id="ARBA00049551"/>
    </source>
</evidence>
<evidence type="ECO:0000256" key="9">
    <source>
        <dbReference type="ARBA" id="ARBA00031586"/>
    </source>
</evidence>
<organism evidence="12">
    <name type="scientific">Idotea baltica</name>
    <dbReference type="NCBI Taxonomy" id="82763"/>
    <lineage>
        <taxon>Eukaryota</taxon>
        <taxon>Metazoa</taxon>
        <taxon>Ecdysozoa</taxon>
        <taxon>Arthropoda</taxon>
        <taxon>Crustacea</taxon>
        <taxon>Multicrustacea</taxon>
        <taxon>Malacostraca</taxon>
        <taxon>Eumalacostraca</taxon>
        <taxon>Peracarida</taxon>
        <taxon>Isopoda</taxon>
        <taxon>Valvifera</taxon>
        <taxon>Idoteidae</taxon>
        <taxon>Idotea</taxon>
    </lineage>
</organism>
<evidence type="ECO:0000256" key="11">
    <source>
        <dbReference type="SAM" id="Phobius"/>
    </source>
</evidence>
<gene>
    <name evidence="12" type="primary">NAD4L</name>
</gene>
<comment type="similarity">
    <text evidence="2">Belongs to the complex I subunit 4L family.</text>
</comment>
<evidence type="ECO:0000256" key="7">
    <source>
        <dbReference type="ARBA" id="ARBA00023027"/>
    </source>
</evidence>
<dbReference type="EMBL" id="DQ442915">
    <property type="protein sequence ID" value="ABD85305.1"/>
    <property type="molecule type" value="Genomic_DNA"/>
</dbReference>
<dbReference type="GO" id="GO:0016020">
    <property type="term" value="C:membrane"/>
    <property type="evidence" value="ECO:0007669"/>
    <property type="project" value="UniProtKB-SubCell"/>
</dbReference>